<proteinExistence type="predicted"/>
<evidence type="ECO:0000313" key="1">
    <source>
        <dbReference type="EMBL" id="CAD0096613.1"/>
    </source>
</evidence>
<sequence length="279" mass="31629">MSVSQPGMIDEYPRISPITSWLSANMPARYWKLLWLFRGSAVHPTTVVRKLVFCPEALTLPKPLPTPRALRNDEELVWKRYDGIHALRYIRRFRDHDKPLHSVYRMCEFICSDEEDQLVTETDYFLARTNWRLKDIADPDEDNPERRALLAATIECLVDTFNEKHDLGVTRDDAVIPRQACPRWVRKVPAVSFLDLVKEEDETTAQSAGQNDPIWPSDPAFTIQQDNGHGVTSIEFTGSDVSDKLKPVFALQVCTPAGGQGTCLDSGSNKPLVDTLPLH</sequence>
<dbReference type="EMBL" id="CAIJEO010000007">
    <property type="protein sequence ID" value="CAD0096613.1"/>
    <property type="molecule type" value="Genomic_DNA"/>
</dbReference>
<dbReference type="AlphaFoldDB" id="A0A9N8PJB0"/>
<dbReference type="OrthoDB" id="5422293at2759"/>
<comment type="caution">
    <text evidence="1">The sequence shown here is derived from an EMBL/GenBank/DDBJ whole genome shotgun (WGS) entry which is preliminary data.</text>
</comment>
<reference evidence="1" key="1">
    <citation type="submission" date="2020-06" db="EMBL/GenBank/DDBJ databases">
        <authorList>
            <person name="Onetto C."/>
        </authorList>
    </citation>
    <scope>NUCLEOTIDE SEQUENCE</scope>
</reference>
<organism evidence="1 2">
    <name type="scientific">Aureobasidium mustum</name>
    <dbReference type="NCBI Taxonomy" id="2773714"/>
    <lineage>
        <taxon>Eukaryota</taxon>
        <taxon>Fungi</taxon>
        <taxon>Dikarya</taxon>
        <taxon>Ascomycota</taxon>
        <taxon>Pezizomycotina</taxon>
        <taxon>Dothideomycetes</taxon>
        <taxon>Dothideomycetidae</taxon>
        <taxon>Dothideales</taxon>
        <taxon>Saccotheciaceae</taxon>
        <taxon>Aureobasidium</taxon>
    </lineage>
</organism>
<dbReference type="Proteomes" id="UP000714618">
    <property type="component" value="Unassembled WGS sequence"/>
</dbReference>
<name>A0A9N8PJB0_9PEZI</name>
<accession>A0A9N8PJB0</accession>
<protein>
    <submittedName>
        <fullName evidence="1">Uncharacterized protein</fullName>
    </submittedName>
</protein>
<gene>
    <name evidence="1" type="ORF">AWRI4233_LOCUS5815</name>
</gene>
<evidence type="ECO:0000313" key="2">
    <source>
        <dbReference type="Proteomes" id="UP000714618"/>
    </source>
</evidence>
<keyword evidence="2" id="KW-1185">Reference proteome</keyword>